<organism evidence="1 2">
    <name type="scientific">Dreissena polymorpha</name>
    <name type="common">Zebra mussel</name>
    <name type="synonym">Mytilus polymorpha</name>
    <dbReference type="NCBI Taxonomy" id="45954"/>
    <lineage>
        <taxon>Eukaryota</taxon>
        <taxon>Metazoa</taxon>
        <taxon>Spiralia</taxon>
        <taxon>Lophotrochozoa</taxon>
        <taxon>Mollusca</taxon>
        <taxon>Bivalvia</taxon>
        <taxon>Autobranchia</taxon>
        <taxon>Heteroconchia</taxon>
        <taxon>Euheterodonta</taxon>
        <taxon>Imparidentia</taxon>
        <taxon>Neoheterodontei</taxon>
        <taxon>Myida</taxon>
        <taxon>Dreissenoidea</taxon>
        <taxon>Dreissenidae</taxon>
        <taxon>Dreissena</taxon>
    </lineage>
</organism>
<reference evidence="1" key="1">
    <citation type="journal article" date="2019" name="bioRxiv">
        <title>The Genome of the Zebra Mussel, Dreissena polymorpha: A Resource for Invasive Species Research.</title>
        <authorList>
            <person name="McCartney M.A."/>
            <person name="Auch B."/>
            <person name="Kono T."/>
            <person name="Mallez S."/>
            <person name="Zhang Y."/>
            <person name="Obille A."/>
            <person name="Becker A."/>
            <person name="Abrahante J.E."/>
            <person name="Garbe J."/>
            <person name="Badalamenti J.P."/>
            <person name="Herman A."/>
            <person name="Mangelson H."/>
            <person name="Liachko I."/>
            <person name="Sullivan S."/>
            <person name="Sone E.D."/>
            <person name="Koren S."/>
            <person name="Silverstein K.A.T."/>
            <person name="Beckman K.B."/>
            <person name="Gohl D.M."/>
        </authorList>
    </citation>
    <scope>NUCLEOTIDE SEQUENCE</scope>
    <source>
        <strain evidence="1">Duluth1</strain>
        <tissue evidence="1">Whole animal</tissue>
    </source>
</reference>
<accession>A0A9D4QWK5</accession>
<name>A0A9D4QWK5_DREPO</name>
<dbReference type="AlphaFoldDB" id="A0A9D4QWK5"/>
<reference evidence="1" key="2">
    <citation type="submission" date="2020-11" db="EMBL/GenBank/DDBJ databases">
        <authorList>
            <person name="McCartney M.A."/>
            <person name="Auch B."/>
            <person name="Kono T."/>
            <person name="Mallez S."/>
            <person name="Becker A."/>
            <person name="Gohl D.M."/>
            <person name="Silverstein K.A.T."/>
            <person name="Koren S."/>
            <person name="Bechman K.B."/>
            <person name="Herman A."/>
            <person name="Abrahante J.E."/>
            <person name="Garbe J."/>
        </authorList>
    </citation>
    <scope>NUCLEOTIDE SEQUENCE</scope>
    <source>
        <strain evidence="1">Duluth1</strain>
        <tissue evidence="1">Whole animal</tissue>
    </source>
</reference>
<protein>
    <submittedName>
        <fullName evidence="1">Uncharacterized protein</fullName>
    </submittedName>
</protein>
<gene>
    <name evidence="1" type="ORF">DPMN_087859</name>
</gene>
<dbReference type="Proteomes" id="UP000828390">
    <property type="component" value="Unassembled WGS sequence"/>
</dbReference>
<keyword evidence="2" id="KW-1185">Reference proteome</keyword>
<evidence type="ECO:0000313" key="1">
    <source>
        <dbReference type="EMBL" id="KAH3845578.1"/>
    </source>
</evidence>
<evidence type="ECO:0000313" key="2">
    <source>
        <dbReference type="Proteomes" id="UP000828390"/>
    </source>
</evidence>
<comment type="caution">
    <text evidence="1">The sequence shown here is derived from an EMBL/GenBank/DDBJ whole genome shotgun (WGS) entry which is preliminary data.</text>
</comment>
<proteinExistence type="predicted"/>
<sequence length="57" mass="6126">MSDQVLTLNGTSVHMVNPCVIIGSSSAPLPSQQSSSIQRHPLNNTWLYTSTDDLPVS</sequence>
<dbReference type="EMBL" id="JAIWYP010000003">
    <property type="protein sequence ID" value="KAH3845578.1"/>
    <property type="molecule type" value="Genomic_DNA"/>
</dbReference>